<evidence type="ECO:0000313" key="1">
    <source>
        <dbReference type="EMBL" id="QTN35687.1"/>
    </source>
</evidence>
<dbReference type="AlphaFoldDB" id="A0A975EP02"/>
<gene>
    <name evidence="1" type="ORF">HZ995_14620</name>
</gene>
<protein>
    <submittedName>
        <fullName evidence="1">Uncharacterized protein</fullName>
    </submittedName>
</protein>
<name>A0A975EP02_9RHOB</name>
<organism evidence="1 2">
    <name type="scientific">Cognatishimia activa</name>
    <dbReference type="NCBI Taxonomy" id="1715691"/>
    <lineage>
        <taxon>Bacteria</taxon>
        <taxon>Pseudomonadati</taxon>
        <taxon>Pseudomonadota</taxon>
        <taxon>Alphaproteobacteria</taxon>
        <taxon>Rhodobacterales</taxon>
        <taxon>Paracoccaceae</taxon>
        <taxon>Cognatishimia</taxon>
    </lineage>
</organism>
<proteinExistence type="predicted"/>
<dbReference type="EMBL" id="CP060010">
    <property type="protein sequence ID" value="QTN35687.1"/>
    <property type="molecule type" value="Genomic_DNA"/>
</dbReference>
<reference evidence="1" key="1">
    <citation type="submission" date="2020-07" db="EMBL/GenBank/DDBJ databases">
        <title>Genome sequences of bacteria associated with the marine, planktonic diatom Thalassiosira profunda strain ECT2AJA-044.</title>
        <authorList>
            <person name="Gargas C.B."/>
            <person name="Roberts W.R."/>
            <person name="Alverson A.J."/>
        </authorList>
    </citation>
    <scope>NUCLEOTIDE SEQUENCE</scope>
    <source>
        <strain evidence="1">ECT2AJA-044</strain>
    </source>
</reference>
<evidence type="ECO:0000313" key="2">
    <source>
        <dbReference type="Proteomes" id="UP000665026"/>
    </source>
</evidence>
<dbReference type="Proteomes" id="UP000665026">
    <property type="component" value="Chromosome"/>
</dbReference>
<accession>A0A975EP02</accession>
<dbReference type="KEGG" id="cact:HZ995_14620"/>
<sequence>MSYVENLGEKLARDVLKAQKETGDLNMVQTIGQVLEASSSTLHEAYMTAVRVYDAEERARKTLAQMLGSQPPR</sequence>
<dbReference type="RefSeq" id="WP_209356391.1">
    <property type="nucleotide sequence ID" value="NZ_CP060010.1"/>
</dbReference>